<dbReference type="RefSeq" id="WP_132481956.1">
    <property type="nucleotide sequence ID" value="NZ_SMKW01000005.1"/>
</dbReference>
<comment type="caution">
    <text evidence="2">The sequence shown here is derived from an EMBL/GenBank/DDBJ whole genome shotgun (WGS) entry which is preliminary data.</text>
</comment>
<dbReference type="OrthoDB" id="3697390at2"/>
<accession>A0A4R4ZAF3</accession>
<evidence type="ECO:0000256" key="1">
    <source>
        <dbReference type="SAM" id="MobiDB-lite"/>
    </source>
</evidence>
<reference evidence="2 3" key="1">
    <citation type="submission" date="2019-03" db="EMBL/GenBank/DDBJ databases">
        <title>Draft genome sequences of novel Actinobacteria.</title>
        <authorList>
            <person name="Sahin N."/>
            <person name="Ay H."/>
            <person name="Saygin H."/>
        </authorList>
    </citation>
    <scope>NUCLEOTIDE SEQUENCE [LARGE SCALE GENOMIC DNA]</scope>
    <source>
        <strain evidence="2 3">7K502</strain>
    </source>
</reference>
<proteinExistence type="predicted"/>
<name>A0A4R4ZAF3_9PSEU</name>
<keyword evidence="3" id="KW-1185">Reference proteome</keyword>
<evidence type="ECO:0000313" key="2">
    <source>
        <dbReference type="EMBL" id="TDD54760.1"/>
    </source>
</evidence>
<sequence>MTPKLFGLAEKTETGEPDPTRVRIWGMQLPDRAIMYWREDHRNQFAVFDDAASAESRFGVLFGLALIWP</sequence>
<organism evidence="2 3">
    <name type="scientific">Saccharopolyspora elongata</name>
    <dbReference type="NCBI Taxonomy" id="2530387"/>
    <lineage>
        <taxon>Bacteria</taxon>
        <taxon>Bacillati</taxon>
        <taxon>Actinomycetota</taxon>
        <taxon>Actinomycetes</taxon>
        <taxon>Pseudonocardiales</taxon>
        <taxon>Pseudonocardiaceae</taxon>
        <taxon>Saccharopolyspora</taxon>
    </lineage>
</organism>
<feature type="compositionally biased region" description="Basic and acidic residues" evidence="1">
    <location>
        <begin position="10"/>
        <end position="21"/>
    </location>
</feature>
<gene>
    <name evidence="2" type="ORF">E1288_05865</name>
</gene>
<protein>
    <submittedName>
        <fullName evidence="2">Uncharacterized protein</fullName>
    </submittedName>
</protein>
<evidence type="ECO:0000313" key="3">
    <source>
        <dbReference type="Proteomes" id="UP000294947"/>
    </source>
</evidence>
<dbReference type="EMBL" id="SMKW01000005">
    <property type="protein sequence ID" value="TDD54760.1"/>
    <property type="molecule type" value="Genomic_DNA"/>
</dbReference>
<dbReference type="AlphaFoldDB" id="A0A4R4ZAF3"/>
<dbReference type="Proteomes" id="UP000294947">
    <property type="component" value="Unassembled WGS sequence"/>
</dbReference>
<feature type="region of interest" description="Disordered" evidence="1">
    <location>
        <begin position="1"/>
        <end position="21"/>
    </location>
</feature>